<dbReference type="InterPro" id="IPR007167">
    <property type="entry name" value="Fe-transptr_FeoA-like"/>
</dbReference>
<gene>
    <name evidence="14" type="ORF">SAMN05660282_00342</name>
</gene>
<feature type="domain" description="HTH dtxR-type" evidence="13">
    <location>
        <begin position="6"/>
        <end position="68"/>
    </location>
</feature>
<dbReference type="Proteomes" id="UP000199065">
    <property type="component" value="Unassembled WGS sequence"/>
</dbReference>
<dbReference type="SUPFAM" id="SSF47979">
    <property type="entry name" value="Iron-dependent repressor protein, dimerization domain"/>
    <property type="match status" value="1"/>
</dbReference>
<dbReference type="RefSeq" id="WP_092283830.1">
    <property type="nucleotide sequence ID" value="NZ_FOPJ01000002.1"/>
</dbReference>
<evidence type="ECO:0000256" key="11">
    <source>
        <dbReference type="ARBA" id="ARBA00032593"/>
    </source>
</evidence>
<organism evidence="14 15">
    <name type="scientific">Corynebacterium spheniscorum</name>
    <dbReference type="NCBI Taxonomy" id="185761"/>
    <lineage>
        <taxon>Bacteria</taxon>
        <taxon>Bacillati</taxon>
        <taxon>Actinomycetota</taxon>
        <taxon>Actinomycetes</taxon>
        <taxon>Mycobacteriales</taxon>
        <taxon>Corynebacteriaceae</taxon>
        <taxon>Corynebacterium</taxon>
    </lineage>
</organism>
<dbReference type="Pfam" id="PF04023">
    <property type="entry name" value="FeoA"/>
    <property type="match status" value="1"/>
</dbReference>
<name>A0A1I2Q941_9CORY</name>
<feature type="region of interest" description="Disordered" evidence="12">
    <location>
        <begin position="125"/>
        <end position="148"/>
    </location>
</feature>
<evidence type="ECO:0000256" key="1">
    <source>
        <dbReference type="ARBA" id="ARBA00004496"/>
    </source>
</evidence>
<evidence type="ECO:0000256" key="3">
    <source>
        <dbReference type="ARBA" id="ARBA00011738"/>
    </source>
</evidence>
<keyword evidence="4" id="KW-0963">Cytoplasm</keyword>
<dbReference type="InterPro" id="IPR001367">
    <property type="entry name" value="Fe_dep_repressor"/>
</dbReference>
<dbReference type="InterPro" id="IPR036421">
    <property type="entry name" value="Fe_dep_repressor_sf"/>
</dbReference>
<dbReference type="Pfam" id="PF01325">
    <property type="entry name" value="Fe_dep_repress"/>
    <property type="match status" value="1"/>
</dbReference>
<dbReference type="AlphaFoldDB" id="A0A1I2Q941"/>
<dbReference type="PANTHER" id="PTHR33238">
    <property type="entry name" value="IRON (METAL) DEPENDENT REPRESSOR, DTXR FAMILY"/>
    <property type="match status" value="1"/>
</dbReference>
<comment type="similarity">
    <text evidence="2">Belongs to the DtxR/MntR family.</text>
</comment>
<evidence type="ECO:0000256" key="7">
    <source>
        <dbReference type="ARBA" id="ARBA00023125"/>
    </source>
</evidence>
<dbReference type="PANTHER" id="PTHR33238:SF11">
    <property type="entry name" value="TRANSCRIPTIONAL REGULATOR MNTR"/>
    <property type="match status" value="1"/>
</dbReference>
<keyword evidence="6" id="KW-0805">Transcription regulation</keyword>
<proteinExistence type="inferred from homology"/>
<dbReference type="GO" id="GO:0045892">
    <property type="term" value="P:negative regulation of DNA-templated transcription"/>
    <property type="evidence" value="ECO:0007669"/>
    <property type="project" value="TreeGrafter"/>
</dbReference>
<sequence>MSVSRLSPSTQNYVKAIWNLQEWSNEPVTASALANKVGVRLSSASDAIRKLASQELVQHTPYGEVSLTEQGRQAALQMVRRHRLIECFLVEMLGYRWDQVHDEAEHLEHAVSDFMIARIDEKLGHPTRDPHGDPIPSEDGTISHPDAIRLSDVDPESKVRVERIADDDPTLLQYFGDNGLKVGSIVSTRPGAPYSDATEVLLEGHEGPLLLGQSATDAVFVTLLK</sequence>
<evidence type="ECO:0000256" key="4">
    <source>
        <dbReference type="ARBA" id="ARBA00022490"/>
    </source>
</evidence>
<evidence type="ECO:0000259" key="13">
    <source>
        <dbReference type="PROSITE" id="PS50944"/>
    </source>
</evidence>
<keyword evidence="5" id="KW-0678">Repressor</keyword>
<comment type="subcellular location">
    <subcellularLocation>
        <location evidence="1">Cytoplasm</location>
    </subcellularLocation>
</comment>
<dbReference type="GO" id="GO:0003677">
    <property type="term" value="F:DNA binding"/>
    <property type="evidence" value="ECO:0007669"/>
    <property type="project" value="UniProtKB-KW"/>
</dbReference>
<evidence type="ECO:0000256" key="10">
    <source>
        <dbReference type="ARBA" id="ARBA00023211"/>
    </source>
</evidence>
<keyword evidence="15" id="KW-1185">Reference proteome</keyword>
<dbReference type="Pfam" id="PF02742">
    <property type="entry name" value="Fe_dep_repr_C"/>
    <property type="match status" value="1"/>
</dbReference>
<evidence type="ECO:0000313" key="15">
    <source>
        <dbReference type="Proteomes" id="UP000199065"/>
    </source>
</evidence>
<keyword evidence="8" id="KW-0010">Activator</keyword>
<accession>A0A1I2Q941</accession>
<dbReference type="FunFam" id="1.10.60.10:FF:000004">
    <property type="entry name" value="DtxR family transcriptional regulator"/>
    <property type="match status" value="1"/>
</dbReference>
<keyword evidence="10" id="KW-0464">Manganese</keyword>
<dbReference type="PROSITE" id="PS50944">
    <property type="entry name" value="HTH_DTXR"/>
    <property type="match status" value="1"/>
</dbReference>
<dbReference type="GO" id="GO:0046983">
    <property type="term" value="F:protein dimerization activity"/>
    <property type="evidence" value="ECO:0007669"/>
    <property type="project" value="InterPro"/>
</dbReference>
<evidence type="ECO:0000256" key="8">
    <source>
        <dbReference type="ARBA" id="ARBA00023159"/>
    </source>
</evidence>
<dbReference type="GO" id="GO:0046914">
    <property type="term" value="F:transition metal ion binding"/>
    <property type="evidence" value="ECO:0007669"/>
    <property type="project" value="InterPro"/>
</dbReference>
<reference evidence="14 15" key="1">
    <citation type="submission" date="2016-10" db="EMBL/GenBank/DDBJ databases">
        <authorList>
            <person name="de Groot N.N."/>
        </authorList>
    </citation>
    <scope>NUCLEOTIDE SEQUENCE [LARGE SCALE GENOMIC DNA]</scope>
    <source>
        <strain>J11</strain>
        <strain evidence="15">PG 39</strain>
    </source>
</reference>
<protein>
    <recommendedName>
        <fullName evidence="11">Manganese transport regulator</fullName>
    </recommendedName>
</protein>
<dbReference type="SMART" id="SM00529">
    <property type="entry name" value="HTH_DTXR"/>
    <property type="match status" value="1"/>
</dbReference>
<dbReference type="InterPro" id="IPR038157">
    <property type="entry name" value="FeoA_core_dom"/>
</dbReference>
<dbReference type="STRING" id="185761.SAMN05660282_00342"/>
<dbReference type="OrthoDB" id="9791355at2"/>
<keyword evidence="9" id="KW-0804">Transcription</keyword>
<dbReference type="InterPro" id="IPR050536">
    <property type="entry name" value="DtxR_MntR_Metal-Reg"/>
</dbReference>
<evidence type="ECO:0000256" key="12">
    <source>
        <dbReference type="SAM" id="MobiDB-lite"/>
    </source>
</evidence>
<dbReference type="InterPro" id="IPR022689">
    <property type="entry name" value="Iron_dep_repressor"/>
</dbReference>
<evidence type="ECO:0000256" key="9">
    <source>
        <dbReference type="ARBA" id="ARBA00023163"/>
    </source>
</evidence>
<dbReference type="Gene3D" id="1.10.10.10">
    <property type="entry name" value="Winged helix-like DNA-binding domain superfamily/Winged helix DNA-binding domain"/>
    <property type="match status" value="1"/>
</dbReference>
<evidence type="ECO:0000256" key="2">
    <source>
        <dbReference type="ARBA" id="ARBA00007871"/>
    </source>
</evidence>
<dbReference type="InterPro" id="IPR036388">
    <property type="entry name" value="WH-like_DNA-bd_sf"/>
</dbReference>
<keyword evidence="7" id="KW-0238">DNA-binding</keyword>
<dbReference type="InterPro" id="IPR022687">
    <property type="entry name" value="HTH_DTXR"/>
</dbReference>
<dbReference type="GO" id="GO:0003700">
    <property type="term" value="F:DNA-binding transcription factor activity"/>
    <property type="evidence" value="ECO:0007669"/>
    <property type="project" value="InterPro"/>
</dbReference>
<evidence type="ECO:0000313" key="14">
    <source>
        <dbReference type="EMBL" id="SFG24892.1"/>
    </source>
</evidence>
<evidence type="ECO:0000256" key="5">
    <source>
        <dbReference type="ARBA" id="ARBA00022491"/>
    </source>
</evidence>
<dbReference type="Gene3D" id="2.30.30.90">
    <property type="match status" value="1"/>
</dbReference>
<evidence type="ECO:0000256" key="6">
    <source>
        <dbReference type="ARBA" id="ARBA00023015"/>
    </source>
</evidence>
<dbReference type="InterPro" id="IPR036390">
    <property type="entry name" value="WH_DNA-bd_sf"/>
</dbReference>
<dbReference type="SMART" id="SM00899">
    <property type="entry name" value="FeoA"/>
    <property type="match status" value="1"/>
</dbReference>
<dbReference type="Gene3D" id="1.10.60.10">
    <property type="entry name" value="Iron dependent repressor, metal binding and dimerisation domain"/>
    <property type="match status" value="1"/>
</dbReference>
<comment type="subunit">
    <text evidence="3">Homodimer.</text>
</comment>
<dbReference type="SUPFAM" id="SSF46785">
    <property type="entry name" value="Winged helix' DNA-binding domain"/>
    <property type="match status" value="1"/>
</dbReference>
<dbReference type="EMBL" id="FOPJ01000002">
    <property type="protein sequence ID" value="SFG24892.1"/>
    <property type="molecule type" value="Genomic_DNA"/>
</dbReference>
<dbReference type="GO" id="GO:0005737">
    <property type="term" value="C:cytoplasm"/>
    <property type="evidence" value="ECO:0007669"/>
    <property type="project" value="UniProtKB-SubCell"/>
</dbReference>